<evidence type="ECO:0000256" key="1">
    <source>
        <dbReference type="ARBA" id="ARBA00023224"/>
    </source>
</evidence>
<evidence type="ECO:0000256" key="3">
    <source>
        <dbReference type="PROSITE-ProRule" id="PRU00284"/>
    </source>
</evidence>
<organism evidence="5 6">
    <name type="scientific">Rhodovulum sulfidophilum</name>
    <name type="common">Rhodobacter sulfidophilus</name>
    <dbReference type="NCBI Taxonomy" id="35806"/>
    <lineage>
        <taxon>Bacteria</taxon>
        <taxon>Pseudomonadati</taxon>
        <taxon>Pseudomonadota</taxon>
        <taxon>Alphaproteobacteria</taxon>
        <taxon>Rhodobacterales</taxon>
        <taxon>Paracoccaceae</taxon>
        <taxon>Rhodovulum</taxon>
    </lineage>
</organism>
<evidence type="ECO:0000313" key="6">
    <source>
        <dbReference type="Proteomes" id="UP000064912"/>
    </source>
</evidence>
<name>A0A0D6B3M8_RHOSU</name>
<dbReference type="PANTHER" id="PTHR32089">
    <property type="entry name" value="METHYL-ACCEPTING CHEMOTAXIS PROTEIN MCPB"/>
    <property type="match status" value="1"/>
</dbReference>
<feature type="domain" description="Methyl-accepting transducer" evidence="4">
    <location>
        <begin position="177"/>
        <end position="413"/>
    </location>
</feature>
<dbReference type="GO" id="GO:0019825">
    <property type="term" value="F:oxygen binding"/>
    <property type="evidence" value="ECO:0007669"/>
    <property type="project" value="InterPro"/>
</dbReference>
<dbReference type="CDD" id="cd01068">
    <property type="entry name" value="globin_sensor"/>
    <property type="match status" value="1"/>
</dbReference>
<dbReference type="Gene3D" id="1.10.287.950">
    <property type="entry name" value="Methyl-accepting chemotaxis protein"/>
    <property type="match status" value="1"/>
</dbReference>
<dbReference type="InterPro" id="IPR012292">
    <property type="entry name" value="Globin/Proto"/>
</dbReference>
<dbReference type="PROSITE" id="PS50111">
    <property type="entry name" value="CHEMOTAXIS_TRANSDUC_2"/>
    <property type="match status" value="1"/>
</dbReference>
<accession>A0A0D6B3M8</accession>
<evidence type="ECO:0000313" key="5">
    <source>
        <dbReference type="EMBL" id="BAQ69304.1"/>
    </source>
</evidence>
<gene>
    <name evidence="5" type="ORF">NHU_02150</name>
</gene>
<dbReference type="InterPro" id="IPR044398">
    <property type="entry name" value="Globin-sensor_dom"/>
</dbReference>
<dbReference type="GO" id="GO:0006935">
    <property type="term" value="P:chemotaxis"/>
    <property type="evidence" value="ECO:0007669"/>
    <property type="project" value="InterPro"/>
</dbReference>
<sequence length="447" mass="48866">MAENRKRSARLQAYGLQGDTRDRVKEVGKILLPHLDEVLSDFYEEISDTPDWNAFFPTQALRDHARQKQKQHWVLMLTSDFSQQYFEGAEKIGQVHNRIGLPISFYTAAYARVGLALQGIIMNEVGRNTFFRRQDPTPLMDTLSRVLMLDTELANSAFFAAQAAQYENRLNEISRNFEDEIGRVVDVLSTSMHQLDDAANGMTTEISRARQGADSLSDNASRIATSAQSVASAIEELSASITSITQDVNSAATASANAIEEATASSEQLESLQAAAEEIDEVVNMIAQIAKQTNLLAVNATVEATRAGDAGKGFAVVAFEIKALAERISQATSSINDRIRRIQSETRLMSTRISGIGDCVERVRSFSDSIRVAVTEQTQAAQHISQHADSTASSTTEIAQMIRDVSHRVERSGDTSLTLKDAVGTVSDEAGTLSQRVRAFLTALRAA</sequence>
<dbReference type="InterPro" id="IPR039379">
    <property type="entry name" value="Protoglobin_sensor_dom"/>
</dbReference>
<dbReference type="AlphaFoldDB" id="A0A0D6B3M8"/>
<evidence type="ECO:0000256" key="2">
    <source>
        <dbReference type="ARBA" id="ARBA00029447"/>
    </source>
</evidence>
<dbReference type="GO" id="GO:0016020">
    <property type="term" value="C:membrane"/>
    <property type="evidence" value="ECO:0007669"/>
    <property type="project" value="InterPro"/>
</dbReference>
<proteinExistence type="inferred from homology"/>
<dbReference type="Pfam" id="PF11563">
    <property type="entry name" value="Protoglobin"/>
    <property type="match status" value="1"/>
</dbReference>
<comment type="similarity">
    <text evidence="2">Belongs to the methyl-accepting chemotaxis (MCP) protein family.</text>
</comment>
<dbReference type="SMART" id="SM00283">
    <property type="entry name" value="MA"/>
    <property type="match status" value="1"/>
</dbReference>
<dbReference type="Gene3D" id="1.10.490.10">
    <property type="entry name" value="Globins"/>
    <property type="match status" value="1"/>
</dbReference>
<reference evidence="5 6" key="1">
    <citation type="submission" date="2015-02" db="EMBL/GenBank/DDBJ databases">
        <title>Genome sequene of Rhodovulum sulfidophilum DSM 2351.</title>
        <authorList>
            <person name="Nagao N."/>
        </authorList>
    </citation>
    <scope>NUCLEOTIDE SEQUENCE [LARGE SCALE GENOMIC DNA]</scope>
    <source>
        <strain evidence="5 6">DSM 2351</strain>
    </source>
</reference>
<dbReference type="Pfam" id="PF00015">
    <property type="entry name" value="MCPsignal"/>
    <property type="match status" value="1"/>
</dbReference>
<dbReference type="PATRIC" id="fig|35806.4.peg.2214"/>
<keyword evidence="1 3" id="KW-0807">Transducer</keyword>
<dbReference type="InterPro" id="IPR009050">
    <property type="entry name" value="Globin-like_sf"/>
</dbReference>
<dbReference type="SUPFAM" id="SSF58104">
    <property type="entry name" value="Methyl-accepting chemotaxis protein (MCP) signaling domain"/>
    <property type="match status" value="1"/>
</dbReference>
<dbReference type="PRINTS" id="PR00260">
    <property type="entry name" value="CHEMTRNSDUCR"/>
</dbReference>
<dbReference type="eggNOG" id="COG0840">
    <property type="taxonomic scope" value="Bacteria"/>
</dbReference>
<dbReference type="InterPro" id="IPR004090">
    <property type="entry name" value="Chemotax_Me-accpt_rcpt"/>
</dbReference>
<dbReference type="PANTHER" id="PTHR32089:SF112">
    <property type="entry name" value="LYSOZYME-LIKE PROTEIN-RELATED"/>
    <property type="match status" value="1"/>
</dbReference>
<dbReference type="SUPFAM" id="SSF46458">
    <property type="entry name" value="Globin-like"/>
    <property type="match status" value="1"/>
</dbReference>
<evidence type="ECO:0000259" key="4">
    <source>
        <dbReference type="PROSITE" id="PS50111"/>
    </source>
</evidence>
<dbReference type="Proteomes" id="UP000064912">
    <property type="component" value="Chromosome"/>
</dbReference>
<dbReference type="GO" id="GO:0020037">
    <property type="term" value="F:heme binding"/>
    <property type="evidence" value="ECO:0007669"/>
    <property type="project" value="InterPro"/>
</dbReference>
<dbReference type="InterPro" id="IPR004089">
    <property type="entry name" value="MCPsignal_dom"/>
</dbReference>
<protein>
    <submittedName>
        <fullName evidence="5">Putative bacterial chemotaxis sensory transducer</fullName>
    </submittedName>
</protein>
<dbReference type="KEGG" id="rsu:NHU_02150"/>
<dbReference type="GO" id="GO:0007165">
    <property type="term" value="P:signal transduction"/>
    <property type="evidence" value="ECO:0007669"/>
    <property type="project" value="UniProtKB-KW"/>
</dbReference>
<dbReference type="GO" id="GO:0004888">
    <property type="term" value="F:transmembrane signaling receptor activity"/>
    <property type="evidence" value="ECO:0007669"/>
    <property type="project" value="InterPro"/>
</dbReference>
<dbReference type="EMBL" id="AP014800">
    <property type="protein sequence ID" value="BAQ69304.1"/>
    <property type="molecule type" value="Genomic_DNA"/>
</dbReference>